<gene>
    <name evidence="2" type="ORF">JOF42_001200</name>
</gene>
<dbReference type="SUPFAM" id="SSF55136">
    <property type="entry name" value="Probable bacterial effector-binding domain"/>
    <property type="match status" value="1"/>
</dbReference>
<dbReference type="RefSeq" id="WP_210097027.1">
    <property type="nucleotide sequence ID" value="NZ_BAAAIO010000001.1"/>
</dbReference>
<dbReference type="Proteomes" id="UP000703720">
    <property type="component" value="Unassembled WGS sequence"/>
</dbReference>
<dbReference type="Pfam" id="PF06445">
    <property type="entry name" value="GyrI-like"/>
    <property type="match status" value="1"/>
</dbReference>
<proteinExistence type="predicted"/>
<dbReference type="EMBL" id="JAGIOA010000001">
    <property type="protein sequence ID" value="MBP2377705.1"/>
    <property type="molecule type" value="Genomic_DNA"/>
</dbReference>
<feature type="domain" description="GyrI-like small molecule binding" evidence="1">
    <location>
        <begin position="19"/>
        <end position="203"/>
    </location>
</feature>
<dbReference type="InterPro" id="IPR011256">
    <property type="entry name" value="Reg_factor_effector_dom_sf"/>
</dbReference>
<sequence>MTAVDPKKSLDAYRAKKGEFRILEVPAMQYLMIDGAGDPNTATAYSDAVTALFPLAYTLKFESRKQLGIDTVVMPLEGLWHAPDMESFTTRRDKSEWMWTLMIMVPDHVTRVMFDDAVDAVAAKLAKKKQDSPALRSVRLETLHEGLCVQTLHVGSYDDEAPVLDDLHHRFIPSSGLGMTGLHHEIYLSDVRRVEPAKLRTILRQPVARIG</sequence>
<protein>
    <recommendedName>
        <fullName evidence="1">GyrI-like small molecule binding domain-containing protein</fullName>
    </recommendedName>
</protein>
<name>A0ABS4WNC2_9MICO</name>
<evidence type="ECO:0000313" key="2">
    <source>
        <dbReference type="EMBL" id="MBP2377705.1"/>
    </source>
</evidence>
<dbReference type="InterPro" id="IPR008319">
    <property type="entry name" value="GyrI-like_CCH_Lin2189-like"/>
</dbReference>
<dbReference type="InterPro" id="IPR029442">
    <property type="entry name" value="GyrI-like"/>
</dbReference>
<dbReference type="Gene3D" id="3.20.80.10">
    <property type="entry name" value="Regulatory factor, effector binding domain"/>
    <property type="match status" value="1"/>
</dbReference>
<evidence type="ECO:0000313" key="3">
    <source>
        <dbReference type="Proteomes" id="UP000703720"/>
    </source>
</evidence>
<keyword evidence="3" id="KW-1185">Reference proteome</keyword>
<comment type="caution">
    <text evidence="2">The sequence shown here is derived from an EMBL/GenBank/DDBJ whole genome shotgun (WGS) entry which is preliminary data.</text>
</comment>
<reference evidence="2 3" key="1">
    <citation type="submission" date="2021-03" db="EMBL/GenBank/DDBJ databases">
        <title>Sequencing the genomes of 1000 actinobacteria strains.</title>
        <authorList>
            <person name="Klenk H.-P."/>
        </authorList>
    </citation>
    <scope>NUCLEOTIDE SEQUENCE [LARGE SCALE GENOMIC DNA]</scope>
    <source>
        <strain evidence="2 3">DSM 13468</strain>
    </source>
</reference>
<organism evidence="2 3">
    <name type="scientific">Microbacterium phyllosphaerae</name>
    <dbReference type="NCBI Taxonomy" id="124798"/>
    <lineage>
        <taxon>Bacteria</taxon>
        <taxon>Bacillati</taxon>
        <taxon>Actinomycetota</taxon>
        <taxon>Actinomycetes</taxon>
        <taxon>Micrococcales</taxon>
        <taxon>Microbacteriaceae</taxon>
        <taxon>Microbacterium</taxon>
    </lineage>
</organism>
<dbReference type="PIRSF" id="PIRSF031644">
    <property type="entry name" value="UCP031644"/>
    <property type="match status" value="1"/>
</dbReference>
<accession>A0ABS4WNC2</accession>
<evidence type="ECO:0000259" key="1">
    <source>
        <dbReference type="Pfam" id="PF06445"/>
    </source>
</evidence>